<reference evidence="3" key="1">
    <citation type="submission" date="2011-03" db="EMBL/GenBank/DDBJ databases">
        <authorList>
            <person name="Carlson J."/>
            <person name="Booth B."/>
            <person name="Frise E."/>
            <person name="Sandler J."/>
            <person name="Wan K."/>
            <person name="Yu C."/>
            <person name="Celniker S."/>
        </authorList>
    </citation>
    <scope>NUCLEOTIDE SEQUENCE</scope>
</reference>
<dbReference type="OrthoDB" id="7863523at2759"/>
<proteinExistence type="evidence at transcript level"/>
<keyword evidence="2" id="KW-1133">Transmembrane helix</keyword>
<name>F0JAS3_DROME</name>
<gene>
    <name evidence="3" type="primary">CG32141-RA</name>
</gene>
<dbReference type="AlphaFoldDB" id="F0JAS3"/>
<feature type="non-terminal residue" evidence="3">
    <location>
        <position position="1"/>
    </location>
</feature>
<dbReference type="ExpressionAtlas" id="F0JAS3">
    <property type="expression patterns" value="baseline and differential"/>
</dbReference>
<feature type="transmembrane region" description="Helical" evidence="2">
    <location>
        <begin position="82"/>
        <end position="100"/>
    </location>
</feature>
<evidence type="ECO:0000256" key="2">
    <source>
        <dbReference type="SAM" id="Phobius"/>
    </source>
</evidence>
<dbReference type="Bgee" id="FBgn0052141">
    <property type="expression patterns" value="Expressed in testis and 29 other cell types or tissues"/>
</dbReference>
<sequence length="274" mass="31462">KKILFKSHYKSDTITGWLSVLIQPKLQIETNKKSGPKCGTIVRKLIWKPVKISPYCNSWPSACWFTLKGIDLLKLLVLERSPTYLVILTIVLIVLLLLVFKRFKHKWNDVPMSEIESLRKRVKFVTKDMAMLQEALNSTVIPKPPLAISDDIRSNINYLDEPESNANDDKLSEFKEIFDPFPPEFDKISETKALVREENKPEPVIPDAEPREDSVVKNRVRFALTDQGKPAKDETKHINIAKPTKIIAENNVSVENRNMRKRSSPSNTKTGWKL</sequence>
<dbReference type="HOGENOM" id="CLU_1162220_0_0_1"/>
<keyword evidence="2" id="KW-0472">Membrane</keyword>
<dbReference type="VEuPathDB" id="VectorBase:FBgn0052141"/>
<accession>F0JAS3</accession>
<protein>
    <submittedName>
        <fullName evidence="3">MIP29105p</fullName>
    </submittedName>
</protein>
<keyword evidence="2" id="KW-0812">Transmembrane</keyword>
<organism evidence="3">
    <name type="scientific">Drosophila melanogaster</name>
    <name type="common">Fruit fly</name>
    <dbReference type="NCBI Taxonomy" id="7227"/>
    <lineage>
        <taxon>Eukaryota</taxon>
        <taxon>Metazoa</taxon>
        <taxon>Ecdysozoa</taxon>
        <taxon>Arthropoda</taxon>
        <taxon>Hexapoda</taxon>
        <taxon>Insecta</taxon>
        <taxon>Pterygota</taxon>
        <taxon>Neoptera</taxon>
        <taxon>Endopterygota</taxon>
        <taxon>Diptera</taxon>
        <taxon>Brachycera</taxon>
        <taxon>Muscomorpha</taxon>
        <taxon>Ephydroidea</taxon>
        <taxon>Drosophilidae</taxon>
        <taxon>Drosophila</taxon>
        <taxon>Sophophora</taxon>
    </lineage>
</organism>
<feature type="compositionally biased region" description="Polar residues" evidence="1">
    <location>
        <begin position="264"/>
        <end position="274"/>
    </location>
</feature>
<evidence type="ECO:0000256" key="1">
    <source>
        <dbReference type="SAM" id="MobiDB-lite"/>
    </source>
</evidence>
<feature type="region of interest" description="Disordered" evidence="1">
    <location>
        <begin position="251"/>
        <end position="274"/>
    </location>
</feature>
<dbReference type="EMBL" id="BT126115">
    <property type="protein sequence ID" value="ADY69853.1"/>
    <property type="molecule type" value="mRNA"/>
</dbReference>
<evidence type="ECO:0000313" key="3">
    <source>
        <dbReference type="EMBL" id="ADY69853.1"/>
    </source>
</evidence>